<evidence type="ECO:0000256" key="7">
    <source>
        <dbReference type="ARBA" id="ARBA00022898"/>
    </source>
</evidence>
<evidence type="ECO:0000313" key="11">
    <source>
        <dbReference type="Proteomes" id="UP001262410"/>
    </source>
</evidence>
<proteinExistence type="inferred from homology"/>
<comment type="pathway">
    <text evidence="8">One-carbon metabolism; tetrahydrofolate interconversion.</text>
</comment>
<dbReference type="EMBL" id="JAVDPW010000002">
    <property type="protein sequence ID" value="MDR6288720.1"/>
    <property type="molecule type" value="Genomic_DNA"/>
</dbReference>
<feature type="binding site" evidence="8">
    <location>
        <position position="129"/>
    </location>
    <ligand>
        <name>(6S)-5,6,7,8-tetrahydrofolate</name>
        <dbReference type="ChEBI" id="CHEBI:57453"/>
    </ligand>
</feature>
<sequence>MQHQPESADLDPRAVLAAADPEAAAILEREERRQHQGLTLIASENHAFPELRPLLGSVFADKYAEGQPGRRYYGGNAHADEIEWLAQGRAKALFGAEHANVQPLSGSPMNQAVYFGLLQPGDTILAMDLSHGGHLTHGAPVSAMGRIFRFIRYGTVAGGGFDFDAIRETARRERPKLLITGFSSYPRDIDYAAFKAIADEVGAITMADVSHIGGLIAGKTLPNPLAAGFDVVTTTTHKTLRGPRGGLILCREPFRKPIDQAVFPGLQGGPHMDQVAALATALHLAAQEEFQAYTRRVLDNAKALVEALEGRGAQLVTGGTDNHLMVVDVAASFGIDGDEAQQRLDRIGLVSNKQVVPDDTRPPLRPSGLRLGTPAVTTRGMREGQMATLADLIVDAVTGARPEGALANAVRDFARRFPIPG</sequence>
<evidence type="ECO:0000256" key="3">
    <source>
        <dbReference type="ARBA" id="ARBA00022490"/>
    </source>
</evidence>
<comment type="pathway">
    <text evidence="8">Amino-acid biosynthesis; glycine biosynthesis; glycine from L-serine: step 1/1.</text>
</comment>
<dbReference type="EC" id="2.1.2.1" evidence="8"/>
<dbReference type="InterPro" id="IPR001085">
    <property type="entry name" value="Ser_HO-MeTrfase"/>
</dbReference>
<accession>A0ABU1JMD1</accession>
<dbReference type="CDD" id="cd00378">
    <property type="entry name" value="SHMT"/>
    <property type="match status" value="1"/>
</dbReference>
<dbReference type="SUPFAM" id="SSF53383">
    <property type="entry name" value="PLP-dependent transferases"/>
    <property type="match status" value="1"/>
</dbReference>
<comment type="function">
    <text evidence="8">Catalyzes the reversible interconversion of serine and glycine with tetrahydrofolate (THF) serving as the one-carbon carrier. This reaction serves as the major source of one-carbon groups required for the biosynthesis of purines, thymidylate, methionine, and other important biomolecules. Also exhibits THF-independent aldolase activity toward beta-hydroxyamino acids, producing glycine and aldehydes, via a retro-aldol mechanism.</text>
</comment>
<dbReference type="Proteomes" id="UP001262410">
    <property type="component" value="Unassembled WGS sequence"/>
</dbReference>
<dbReference type="PROSITE" id="PS00096">
    <property type="entry name" value="SHMT"/>
    <property type="match status" value="1"/>
</dbReference>
<keyword evidence="4 8" id="KW-0554">One-carbon metabolism</keyword>
<feature type="binding site" evidence="8">
    <location>
        <position position="252"/>
    </location>
    <ligand>
        <name>(6S)-5,6,7,8-tetrahydrofolate</name>
        <dbReference type="ChEBI" id="CHEBI:57453"/>
    </ligand>
</feature>
<keyword evidence="6 8" id="KW-0808">Transferase</keyword>
<dbReference type="InterPro" id="IPR019798">
    <property type="entry name" value="Ser_HO-MeTrfase_PLP_BS"/>
</dbReference>
<keyword evidence="5 8" id="KW-0028">Amino-acid biosynthesis</keyword>
<keyword evidence="11" id="KW-1185">Reference proteome</keyword>
<dbReference type="PIRSF" id="PIRSF000412">
    <property type="entry name" value="SHMT"/>
    <property type="match status" value="1"/>
</dbReference>
<keyword evidence="3 8" id="KW-0963">Cytoplasm</keyword>
<comment type="catalytic activity">
    <reaction evidence="8">
        <text>(6R)-5,10-methylene-5,6,7,8-tetrahydrofolate + glycine + H2O = (6S)-5,6,7,8-tetrahydrofolate + L-serine</text>
        <dbReference type="Rhea" id="RHEA:15481"/>
        <dbReference type="ChEBI" id="CHEBI:15377"/>
        <dbReference type="ChEBI" id="CHEBI:15636"/>
        <dbReference type="ChEBI" id="CHEBI:33384"/>
        <dbReference type="ChEBI" id="CHEBI:57305"/>
        <dbReference type="ChEBI" id="CHEBI:57453"/>
        <dbReference type="EC" id="2.1.2.1"/>
    </reaction>
</comment>
<reference evidence="10 11" key="1">
    <citation type="submission" date="2023-07" db="EMBL/GenBank/DDBJ databases">
        <title>Sorghum-associated microbial communities from plants grown in Nebraska, USA.</title>
        <authorList>
            <person name="Schachtman D."/>
        </authorList>
    </citation>
    <scope>NUCLEOTIDE SEQUENCE [LARGE SCALE GENOMIC DNA]</scope>
    <source>
        <strain evidence="10 11">584</strain>
    </source>
</reference>
<evidence type="ECO:0000256" key="2">
    <source>
        <dbReference type="ARBA" id="ARBA00006376"/>
    </source>
</evidence>
<dbReference type="PANTHER" id="PTHR11680">
    <property type="entry name" value="SERINE HYDROXYMETHYLTRANSFERASE"/>
    <property type="match status" value="1"/>
</dbReference>
<dbReference type="InterPro" id="IPR015424">
    <property type="entry name" value="PyrdxlP-dep_Trfase"/>
</dbReference>
<feature type="site" description="Plays an important role in substrate specificity" evidence="8">
    <location>
        <position position="237"/>
    </location>
</feature>
<dbReference type="InterPro" id="IPR049943">
    <property type="entry name" value="Ser_HO-MeTrfase-like"/>
</dbReference>
<evidence type="ECO:0000256" key="6">
    <source>
        <dbReference type="ARBA" id="ARBA00022679"/>
    </source>
</evidence>
<comment type="caution">
    <text evidence="10">The sequence shown here is derived from an EMBL/GenBank/DDBJ whole genome shotgun (WGS) entry which is preliminary data.</text>
</comment>
<dbReference type="GO" id="GO:0004372">
    <property type="term" value="F:glycine hydroxymethyltransferase activity"/>
    <property type="evidence" value="ECO:0007669"/>
    <property type="project" value="UniProtKB-EC"/>
</dbReference>
<dbReference type="NCBIfam" id="NF000586">
    <property type="entry name" value="PRK00011.1"/>
    <property type="match status" value="1"/>
</dbReference>
<dbReference type="InterPro" id="IPR039429">
    <property type="entry name" value="SHMT-like_dom"/>
</dbReference>
<feature type="domain" description="Serine hydroxymethyltransferase-like" evidence="9">
    <location>
        <begin position="17"/>
        <end position="393"/>
    </location>
</feature>
<dbReference type="InterPro" id="IPR015422">
    <property type="entry name" value="PyrdxlP-dep_Trfase_small"/>
</dbReference>
<protein>
    <recommendedName>
        <fullName evidence="8">Serine hydroxymethyltransferase</fullName>
        <shortName evidence="8">SHMT</shortName>
        <shortName evidence="8">Serine methylase</shortName>
        <ecNumber evidence="8">2.1.2.1</ecNumber>
    </recommendedName>
</protein>
<gene>
    <name evidence="8" type="primary">glyA</name>
    <name evidence="10" type="ORF">E9232_001227</name>
</gene>
<comment type="subunit">
    <text evidence="8">Homodimer.</text>
</comment>
<evidence type="ECO:0000256" key="1">
    <source>
        <dbReference type="ARBA" id="ARBA00001933"/>
    </source>
</evidence>
<name>A0ABU1JMD1_9PROT</name>
<dbReference type="PANTHER" id="PTHR11680:SF50">
    <property type="entry name" value="SERINE HYDROXYMETHYLTRANSFERASE"/>
    <property type="match status" value="1"/>
</dbReference>
<comment type="caution">
    <text evidence="8">Lacks conserved residue(s) required for the propagation of feature annotation.</text>
</comment>
<dbReference type="Gene3D" id="3.90.1150.10">
    <property type="entry name" value="Aspartate Aminotransferase, domain 1"/>
    <property type="match status" value="1"/>
</dbReference>
<dbReference type="Gene3D" id="3.40.640.10">
    <property type="entry name" value="Type I PLP-dependent aspartate aminotransferase-like (Major domain)"/>
    <property type="match status" value="1"/>
</dbReference>
<comment type="subcellular location">
    <subcellularLocation>
        <location evidence="8">Cytoplasm</location>
    </subcellularLocation>
</comment>
<dbReference type="RefSeq" id="WP_309792741.1">
    <property type="nucleotide sequence ID" value="NZ_JAVDPW010000002.1"/>
</dbReference>
<evidence type="ECO:0000259" key="9">
    <source>
        <dbReference type="Pfam" id="PF00464"/>
    </source>
</evidence>
<dbReference type="Pfam" id="PF00464">
    <property type="entry name" value="SHMT"/>
    <property type="match status" value="1"/>
</dbReference>
<comment type="similarity">
    <text evidence="2 8">Belongs to the SHMT family.</text>
</comment>
<keyword evidence="7 8" id="KW-0663">Pyridoxal phosphate</keyword>
<comment type="cofactor">
    <cofactor evidence="1 8">
        <name>pyridoxal 5'-phosphate</name>
        <dbReference type="ChEBI" id="CHEBI:597326"/>
    </cofactor>
</comment>
<organism evidence="10 11">
    <name type="scientific">Inquilinus ginsengisoli</name>
    <dbReference type="NCBI Taxonomy" id="363840"/>
    <lineage>
        <taxon>Bacteria</taxon>
        <taxon>Pseudomonadati</taxon>
        <taxon>Pseudomonadota</taxon>
        <taxon>Alphaproteobacteria</taxon>
        <taxon>Rhodospirillales</taxon>
        <taxon>Rhodospirillaceae</taxon>
        <taxon>Inquilinus</taxon>
    </lineage>
</organism>
<dbReference type="HAMAP" id="MF_00051">
    <property type="entry name" value="SHMT"/>
    <property type="match status" value="1"/>
</dbReference>
<evidence type="ECO:0000256" key="8">
    <source>
        <dbReference type="HAMAP-Rule" id="MF_00051"/>
    </source>
</evidence>
<dbReference type="InterPro" id="IPR015421">
    <property type="entry name" value="PyrdxlP-dep_Trfase_major"/>
</dbReference>
<evidence type="ECO:0000313" key="10">
    <source>
        <dbReference type="EMBL" id="MDR6288720.1"/>
    </source>
</evidence>
<evidence type="ECO:0000256" key="5">
    <source>
        <dbReference type="ARBA" id="ARBA00022605"/>
    </source>
</evidence>
<feature type="binding site" evidence="8">
    <location>
        <begin position="133"/>
        <end position="135"/>
    </location>
    <ligand>
        <name>(6S)-5,6,7,8-tetrahydrofolate</name>
        <dbReference type="ChEBI" id="CHEBI:57453"/>
    </ligand>
</feature>
<evidence type="ECO:0000256" key="4">
    <source>
        <dbReference type="ARBA" id="ARBA00022563"/>
    </source>
</evidence>
<feature type="modified residue" description="N6-(pyridoxal phosphate)lysine" evidence="8">
    <location>
        <position position="238"/>
    </location>
</feature>